<sequence>MYMDMLKQLQQQSQAFQAPVTQFNQLMAENYQRVSRLQLDAAQHYGELGIDQVKSASEVTDLPSMMAFTSKQMQLMNEISSRVMQDMQALNEIGQEFKTSVDKMTRPA</sequence>
<organism evidence="2 3">
    <name type="scientific">Ferrimonas aestuarii</name>
    <dbReference type="NCBI Taxonomy" id="2569539"/>
    <lineage>
        <taxon>Bacteria</taxon>
        <taxon>Pseudomonadati</taxon>
        <taxon>Pseudomonadota</taxon>
        <taxon>Gammaproteobacteria</taxon>
        <taxon>Alteromonadales</taxon>
        <taxon>Ferrimonadaceae</taxon>
        <taxon>Ferrimonas</taxon>
    </lineage>
</organism>
<dbReference type="RefSeq" id="WP_136864044.1">
    <property type="nucleotide sequence ID" value="NZ_SWCJ01000011.1"/>
</dbReference>
<evidence type="ECO:0000313" key="2">
    <source>
        <dbReference type="EMBL" id="TKB53684.1"/>
    </source>
</evidence>
<dbReference type="InterPro" id="IPR018968">
    <property type="entry name" value="Phasin"/>
</dbReference>
<accession>A0A4U1BNR5</accession>
<dbReference type="InterPro" id="IPR014176">
    <property type="entry name" value="Phasin_subfam-3"/>
</dbReference>
<protein>
    <submittedName>
        <fullName evidence="2">Phasin family protein</fullName>
    </submittedName>
</protein>
<evidence type="ECO:0000313" key="3">
    <source>
        <dbReference type="Proteomes" id="UP000305675"/>
    </source>
</evidence>
<keyword evidence="3" id="KW-1185">Reference proteome</keyword>
<feature type="domain" description="Phasin" evidence="1">
    <location>
        <begin position="8"/>
        <end position="103"/>
    </location>
</feature>
<proteinExistence type="predicted"/>
<dbReference type="EMBL" id="SWCJ01000011">
    <property type="protein sequence ID" value="TKB53684.1"/>
    <property type="molecule type" value="Genomic_DNA"/>
</dbReference>
<comment type="caution">
    <text evidence="2">The sequence shown here is derived from an EMBL/GenBank/DDBJ whole genome shotgun (WGS) entry which is preliminary data.</text>
</comment>
<dbReference type="OrthoDB" id="8611311at2"/>
<reference evidence="2 3" key="1">
    <citation type="submission" date="2019-04" db="EMBL/GenBank/DDBJ databases">
        <authorList>
            <person name="Hwang J.C."/>
        </authorList>
    </citation>
    <scope>NUCLEOTIDE SEQUENCE [LARGE SCALE GENOMIC DNA]</scope>
    <source>
        <strain evidence="2 3">IMCC35002</strain>
    </source>
</reference>
<dbReference type="Proteomes" id="UP000305675">
    <property type="component" value="Unassembled WGS sequence"/>
</dbReference>
<evidence type="ECO:0000259" key="1">
    <source>
        <dbReference type="Pfam" id="PF09361"/>
    </source>
</evidence>
<dbReference type="Pfam" id="PF09361">
    <property type="entry name" value="Phasin_2"/>
    <property type="match status" value="1"/>
</dbReference>
<dbReference type="AlphaFoldDB" id="A0A4U1BNR5"/>
<gene>
    <name evidence="2" type="ORF">FCL42_14000</name>
</gene>
<dbReference type="NCBIfam" id="TIGR02809">
    <property type="entry name" value="phasin_3"/>
    <property type="match status" value="1"/>
</dbReference>
<name>A0A4U1BNR5_9GAMM</name>